<evidence type="ECO:0000313" key="7">
    <source>
        <dbReference type="Proteomes" id="UP000236161"/>
    </source>
</evidence>
<dbReference type="GO" id="GO:0043565">
    <property type="term" value="F:sequence-specific DNA binding"/>
    <property type="evidence" value="ECO:0007669"/>
    <property type="project" value="InterPro"/>
</dbReference>
<evidence type="ECO:0000256" key="2">
    <source>
        <dbReference type="ARBA" id="ARBA00023163"/>
    </source>
</evidence>
<dbReference type="InterPro" id="IPR003106">
    <property type="entry name" value="Leu_zip_homeo"/>
</dbReference>
<dbReference type="GO" id="GO:0000981">
    <property type="term" value="F:DNA-binding transcription factor activity, RNA polymerase II-specific"/>
    <property type="evidence" value="ECO:0007669"/>
    <property type="project" value="UniProtKB-UniRule"/>
</dbReference>
<dbReference type="AlphaFoldDB" id="A0A2I0BEU1"/>
<feature type="domain" description="Leucine zipper homeobox-associated" evidence="5">
    <location>
        <begin position="95"/>
        <end position="136"/>
    </location>
</feature>
<evidence type="ECO:0000256" key="1">
    <source>
        <dbReference type="ARBA" id="ARBA00023015"/>
    </source>
</evidence>
<comment type="function">
    <text evidence="3">Transcription factor.</text>
</comment>
<dbReference type="InterPro" id="IPR045224">
    <property type="entry name" value="HDZip_class_I_plant"/>
</dbReference>
<keyword evidence="3 6" id="KW-0238">DNA-binding</keyword>
<evidence type="ECO:0000259" key="5">
    <source>
        <dbReference type="Pfam" id="PF02183"/>
    </source>
</evidence>
<feature type="region of interest" description="Disordered" evidence="4">
    <location>
        <begin position="135"/>
        <end position="191"/>
    </location>
</feature>
<name>A0A2I0BEU1_9ASPA</name>
<feature type="compositionally biased region" description="Low complexity" evidence="4">
    <location>
        <begin position="153"/>
        <end position="164"/>
    </location>
</feature>
<sequence length="214" mass="22811">MPLINGGPPPTQPVAVSSSSYISLPPPLSQRLCFAQNPNSQFFPHDDREFHLGGDDGSGEAGAEEEAAAGSGARPPAPPGGDLVPEQARALEEAKQLERSYAALRADYDSLRADFESLLHQKDVLAEEVRRLAEELGRDQSPEEGGGGSVEIAAPAAASPSSNATDSGEEVKNENGPSGSEDQRFQGGNWPAELFPRRRRIAGWEFCRMSSEIV</sequence>
<keyword evidence="7" id="KW-1185">Reference proteome</keyword>
<dbReference type="PANTHER" id="PTHR24326:SF606">
    <property type="entry name" value="HOMEOBOX-LEUCINE ZIPPER PROTEIN ATHB-54"/>
    <property type="match status" value="1"/>
</dbReference>
<dbReference type="PANTHER" id="PTHR24326">
    <property type="entry name" value="HOMEOBOX-LEUCINE ZIPPER PROTEIN"/>
    <property type="match status" value="1"/>
</dbReference>
<dbReference type="GO" id="GO:0005634">
    <property type="term" value="C:nucleus"/>
    <property type="evidence" value="ECO:0007669"/>
    <property type="project" value="UniProtKB-SubCell"/>
</dbReference>
<feature type="region of interest" description="Disordered" evidence="4">
    <location>
        <begin position="1"/>
        <end position="21"/>
    </location>
</feature>
<organism evidence="6 7">
    <name type="scientific">Apostasia shenzhenica</name>
    <dbReference type="NCBI Taxonomy" id="1088818"/>
    <lineage>
        <taxon>Eukaryota</taxon>
        <taxon>Viridiplantae</taxon>
        <taxon>Streptophyta</taxon>
        <taxon>Embryophyta</taxon>
        <taxon>Tracheophyta</taxon>
        <taxon>Spermatophyta</taxon>
        <taxon>Magnoliopsida</taxon>
        <taxon>Liliopsida</taxon>
        <taxon>Asparagales</taxon>
        <taxon>Orchidaceae</taxon>
        <taxon>Apostasioideae</taxon>
        <taxon>Apostasia</taxon>
    </lineage>
</organism>
<keyword evidence="1 3" id="KW-0805">Transcription regulation</keyword>
<proteinExistence type="inferred from homology"/>
<feature type="compositionally biased region" description="Basic and acidic residues" evidence="4">
    <location>
        <begin position="44"/>
        <end position="54"/>
    </location>
</feature>
<comment type="similarity">
    <text evidence="3">Belongs to the HD-ZIP homeobox family. Class I subfamily.</text>
</comment>
<dbReference type="Proteomes" id="UP000236161">
    <property type="component" value="Unassembled WGS sequence"/>
</dbReference>
<feature type="region of interest" description="Disordered" evidence="4">
    <location>
        <begin position="38"/>
        <end position="88"/>
    </location>
</feature>
<comment type="subcellular location">
    <subcellularLocation>
        <location evidence="3">Nucleus</location>
    </subcellularLocation>
</comment>
<dbReference type="EMBL" id="KZ451886">
    <property type="protein sequence ID" value="PKA66323.1"/>
    <property type="molecule type" value="Genomic_DNA"/>
</dbReference>
<dbReference type="GO" id="GO:0045893">
    <property type="term" value="P:positive regulation of DNA-templated transcription"/>
    <property type="evidence" value="ECO:0007669"/>
    <property type="project" value="TreeGrafter"/>
</dbReference>
<evidence type="ECO:0000256" key="4">
    <source>
        <dbReference type="SAM" id="MobiDB-lite"/>
    </source>
</evidence>
<evidence type="ECO:0000313" key="6">
    <source>
        <dbReference type="EMBL" id="PKA66323.1"/>
    </source>
</evidence>
<accession>A0A2I0BEU1</accession>
<keyword evidence="3 6" id="KW-0371">Homeobox</keyword>
<dbReference type="Pfam" id="PF02183">
    <property type="entry name" value="HALZ"/>
    <property type="match status" value="1"/>
</dbReference>
<evidence type="ECO:0000256" key="3">
    <source>
        <dbReference type="RuleBase" id="RU369038"/>
    </source>
</evidence>
<keyword evidence="3" id="KW-0539">Nucleus</keyword>
<keyword evidence="2 3" id="KW-0804">Transcription</keyword>
<gene>
    <name evidence="6" type="primary">HOX13</name>
    <name evidence="6" type="ORF">AXF42_Ash007020</name>
</gene>
<reference evidence="6 7" key="1">
    <citation type="journal article" date="2017" name="Nature">
        <title>The Apostasia genome and the evolution of orchids.</title>
        <authorList>
            <person name="Zhang G.Q."/>
            <person name="Liu K.W."/>
            <person name="Li Z."/>
            <person name="Lohaus R."/>
            <person name="Hsiao Y.Y."/>
            <person name="Niu S.C."/>
            <person name="Wang J.Y."/>
            <person name="Lin Y.C."/>
            <person name="Xu Q."/>
            <person name="Chen L.J."/>
            <person name="Yoshida K."/>
            <person name="Fujiwara S."/>
            <person name="Wang Z.W."/>
            <person name="Zhang Y.Q."/>
            <person name="Mitsuda N."/>
            <person name="Wang M."/>
            <person name="Liu G.H."/>
            <person name="Pecoraro L."/>
            <person name="Huang H.X."/>
            <person name="Xiao X.J."/>
            <person name="Lin M."/>
            <person name="Wu X.Y."/>
            <person name="Wu W.L."/>
            <person name="Chen Y.Y."/>
            <person name="Chang S.B."/>
            <person name="Sakamoto S."/>
            <person name="Ohme-Takagi M."/>
            <person name="Yagi M."/>
            <person name="Zeng S.J."/>
            <person name="Shen C.Y."/>
            <person name="Yeh C.M."/>
            <person name="Luo Y.B."/>
            <person name="Tsai W.C."/>
            <person name="Van de Peer Y."/>
            <person name="Liu Z.J."/>
        </authorList>
    </citation>
    <scope>NUCLEOTIDE SEQUENCE [LARGE SCALE GENOMIC DNA]</scope>
    <source>
        <strain evidence="7">cv. Shenzhen</strain>
        <tissue evidence="6">Stem</tissue>
    </source>
</reference>
<protein>
    <recommendedName>
        <fullName evidence="3">Homeobox-leucine zipper protein</fullName>
    </recommendedName>
    <alternativeName>
        <fullName evidence="3">HD-ZIP protein</fullName>
    </alternativeName>
    <alternativeName>
        <fullName evidence="3">Homeodomain transcription factor</fullName>
    </alternativeName>
</protein>